<accession>A0ABR4H2X1</accession>
<dbReference type="InterPro" id="IPR009057">
    <property type="entry name" value="Homeodomain-like_sf"/>
</dbReference>
<dbReference type="EMBL" id="JBFXLT010000082">
    <property type="protein sequence ID" value="KAL2809812.1"/>
    <property type="molecule type" value="Genomic_DNA"/>
</dbReference>
<dbReference type="Gene3D" id="1.10.10.10">
    <property type="entry name" value="Winged helix-like DNA-binding domain superfamily/Winged helix DNA-binding domain"/>
    <property type="match status" value="1"/>
</dbReference>
<name>A0ABR4H2X1_9EURO</name>
<dbReference type="InterPro" id="IPR036397">
    <property type="entry name" value="RNaseH_sf"/>
</dbReference>
<evidence type="ECO:0000313" key="3">
    <source>
        <dbReference type="Proteomes" id="UP001610334"/>
    </source>
</evidence>
<evidence type="ECO:0000256" key="1">
    <source>
        <dbReference type="SAM" id="MobiDB-lite"/>
    </source>
</evidence>
<gene>
    <name evidence="2" type="ORF">BJX63DRAFT_423570</name>
</gene>
<protein>
    <recommendedName>
        <fullName evidence="4">Tc1-like transposase DDE domain-containing protein</fullName>
    </recommendedName>
</protein>
<reference evidence="2 3" key="1">
    <citation type="submission" date="2024-07" db="EMBL/GenBank/DDBJ databases">
        <title>Section-level genome sequencing and comparative genomics of Aspergillus sections Usti and Cavernicolus.</title>
        <authorList>
            <consortium name="Lawrence Berkeley National Laboratory"/>
            <person name="Nybo J.L."/>
            <person name="Vesth T.C."/>
            <person name="Theobald S."/>
            <person name="Frisvad J.C."/>
            <person name="Larsen T.O."/>
            <person name="Kjaerboelling I."/>
            <person name="Rothschild-Mancinelli K."/>
            <person name="Lyhne E.K."/>
            <person name="Kogle M.E."/>
            <person name="Barry K."/>
            <person name="Clum A."/>
            <person name="Na H."/>
            <person name="Ledsgaard L."/>
            <person name="Lin J."/>
            <person name="Lipzen A."/>
            <person name="Kuo A."/>
            <person name="Riley R."/>
            <person name="Mondo S."/>
            <person name="Labutti K."/>
            <person name="Haridas S."/>
            <person name="Pangalinan J."/>
            <person name="Salamov A.A."/>
            <person name="Simmons B.A."/>
            <person name="Magnuson J.K."/>
            <person name="Chen J."/>
            <person name="Drula E."/>
            <person name="Henrissat B."/>
            <person name="Wiebenga A."/>
            <person name="Lubbers R.J."/>
            <person name="Gomes A.C."/>
            <person name="Makela M.R."/>
            <person name="Stajich J."/>
            <person name="Grigoriev I.V."/>
            <person name="Mortensen U.H."/>
            <person name="De Vries R.P."/>
            <person name="Baker S.E."/>
            <person name="Andersen M.R."/>
        </authorList>
    </citation>
    <scope>NUCLEOTIDE SEQUENCE [LARGE SCALE GENOMIC DNA]</scope>
    <source>
        <strain evidence="2 3">CBS 588.65</strain>
    </source>
</reference>
<feature type="region of interest" description="Disordered" evidence="1">
    <location>
        <begin position="52"/>
        <end position="71"/>
    </location>
</feature>
<sequence length="269" mass="31038">MAPRSELTPALRERICELHDAAKWGYKRIQKRYPFISVSTVRYTIKKDRERIGGVSKPRSGRPKKLDAADQEKLKRAIAENPKNTGEDVLAEVPHKMKYKPIHRLLNADNMRNGWVMKYRRFTLEDWAHVYWSDKCSVKRGIRTYIRSKNQSRGKQVKQMFGGAVCGDLRRTGLIRLFGNPRSERGSINCFVIEGRIVPSLIVHDNGIFQLDNAPSHTTTIVRGALDQIEIEKIHKLRPELLHMRKNDEIMDLLVATAQEAWNVLDRGT</sequence>
<organism evidence="2 3">
    <name type="scientific">Aspergillus granulosus</name>
    <dbReference type="NCBI Taxonomy" id="176169"/>
    <lineage>
        <taxon>Eukaryota</taxon>
        <taxon>Fungi</taxon>
        <taxon>Dikarya</taxon>
        <taxon>Ascomycota</taxon>
        <taxon>Pezizomycotina</taxon>
        <taxon>Eurotiomycetes</taxon>
        <taxon>Eurotiomycetidae</taxon>
        <taxon>Eurotiales</taxon>
        <taxon>Aspergillaceae</taxon>
        <taxon>Aspergillus</taxon>
        <taxon>Aspergillus subgen. Nidulantes</taxon>
    </lineage>
</organism>
<dbReference type="SUPFAM" id="SSF46689">
    <property type="entry name" value="Homeodomain-like"/>
    <property type="match status" value="1"/>
</dbReference>
<dbReference type="Gene3D" id="3.30.420.10">
    <property type="entry name" value="Ribonuclease H-like superfamily/Ribonuclease H"/>
    <property type="match status" value="1"/>
</dbReference>
<proteinExistence type="predicted"/>
<evidence type="ECO:0000313" key="2">
    <source>
        <dbReference type="EMBL" id="KAL2809812.1"/>
    </source>
</evidence>
<dbReference type="InterPro" id="IPR036388">
    <property type="entry name" value="WH-like_DNA-bd_sf"/>
</dbReference>
<dbReference type="Proteomes" id="UP001610334">
    <property type="component" value="Unassembled WGS sequence"/>
</dbReference>
<keyword evidence="3" id="KW-1185">Reference proteome</keyword>
<comment type="caution">
    <text evidence="2">The sequence shown here is derived from an EMBL/GenBank/DDBJ whole genome shotgun (WGS) entry which is preliminary data.</text>
</comment>
<evidence type="ECO:0008006" key="4">
    <source>
        <dbReference type="Google" id="ProtNLM"/>
    </source>
</evidence>